<dbReference type="AlphaFoldDB" id="A0A5J5ETF3"/>
<feature type="transmembrane region" description="Helical" evidence="7">
    <location>
        <begin position="215"/>
        <end position="237"/>
    </location>
</feature>
<evidence type="ECO:0000313" key="10">
    <source>
        <dbReference type="Proteomes" id="UP000326924"/>
    </source>
</evidence>
<keyword evidence="2 7" id="KW-0812">Transmembrane</keyword>
<feature type="compositionally biased region" description="Basic and acidic residues" evidence="6">
    <location>
        <begin position="369"/>
        <end position="396"/>
    </location>
</feature>
<dbReference type="PANTHER" id="PTHR33048:SF2">
    <property type="entry name" value="SRPK"/>
    <property type="match status" value="1"/>
</dbReference>
<accession>A0A5J5ETF3</accession>
<gene>
    <name evidence="9" type="ORF">FN846DRAFT_780225</name>
</gene>
<proteinExistence type="inferred from homology"/>
<feature type="transmembrane region" description="Helical" evidence="7">
    <location>
        <begin position="136"/>
        <end position="160"/>
    </location>
</feature>
<dbReference type="EMBL" id="VXIS01000122">
    <property type="protein sequence ID" value="KAA8903082.1"/>
    <property type="molecule type" value="Genomic_DNA"/>
</dbReference>
<dbReference type="PANTHER" id="PTHR33048">
    <property type="entry name" value="PTH11-LIKE INTEGRAL MEMBRANE PROTEIN (AFU_ORTHOLOGUE AFUA_5G11245)"/>
    <property type="match status" value="1"/>
</dbReference>
<evidence type="ECO:0000256" key="5">
    <source>
        <dbReference type="ARBA" id="ARBA00038359"/>
    </source>
</evidence>
<feature type="transmembrane region" description="Helical" evidence="7">
    <location>
        <begin position="180"/>
        <end position="203"/>
    </location>
</feature>
<evidence type="ECO:0000256" key="4">
    <source>
        <dbReference type="ARBA" id="ARBA00023136"/>
    </source>
</evidence>
<evidence type="ECO:0000256" key="7">
    <source>
        <dbReference type="SAM" id="Phobius"/>
    </source>
</evidence>
<sequence>MAKALKSAENLRIEAWTFLGVAWITIILRTIGRIISVPISRFDPDDYIMLVAGLVYAMETIQIHFIAGLGGSNNMPPAVRATRTPEQIKDNILASKLFISGWIEYGMTVWLSKACMCFFFRRLFQGLADAQRKIRIALWLVLCTYILVFVTTMAECVPFHKNWQVIPDPGSHCTQGLAKHVVILILNVGTDMYLIHIPLPIFIKSTMPLHRKIIITLLFGAGIFVTIAAILRSAFVFQDLYSSILMAQWTVRESCVGFIVNNAPMITPLFVQLRSMCCGDRKKDSPFSTKDIGRSIYSRSSGSAAKRQKRKNFMVTLGEEVEISLEHNPPHHRDHNSESAGSLNPGRASGNPGIRVDVEVQLQYDEADLERQMSSKRRRDLERLSTGHLAGKDKGNYKATCNGRKPR</sequence>
<evidence type="ECO:0000259" key="8">
    <source>
        <dbReference type="Pfam" id="PF20684"/>
    </source>
</evidence>
<dbReference type="Pfam" id="PF20684">
    <property type="entry name" value="Fung_rhodopsin"/>
    <property type="match status" value="1"/>
</dbReference>
<protein>
    <recommendedName>
        <fullName evidence="8">Rhodopsin domain-containing protein</fullName>
    </recommendedName>
</protein>
<feature type="compositionally biased region" description="Basic and acidic residues" evidence="6">
    <location>
        <begin position="327"/>
        <end position="337"/>
    </location>
</feature>
<dbReference type="InterPro" id="IPR052337">
    <property type="entry name" value="SAT4-like"/>
</dbReference>
<feature type="transmembrane region" description="Helical" evidence="7">
    <location>
        <begin position="15"/>
        <end position="35"/>
    </location>
</feature>
<feature type="transmembrane region" description="Helical" evidence="7">
    <location>
        <begin position="47"/>
        <end position="67"/>
    </location>
</feature>
<comment type="subcellular location">
    <subcellularLocation>
        <location evidence="1">Membrane</location>
        <topology evidence="1">Multi-pass membrane protein</topology>
    </subcellularLocation>
</comment>
<dbReference type="OrthoDB" id="3903189at2759"/>
<feature type="region of interest" description="Disordered" evidence="6">
    <location>
        <begin position="282"/>
        <end position="309"/>
    </location>
</feature>
<evidence type="ECO:0000256" key="6">
    <source>
        <dbReference type="SAM" id="MobiDB-lite"/>
    </source>
</evidence>
<evidence type="ECO:0000256" key="2">
    <source>
        <dbReference type="ARBA" id="ARBA00022692"/>
    </source>
</evidence>
<name>A0A5J5ETF3_9PEZI</name>
<evidence type="ECO:0000256" key="1">
    <source>
        <dbReference type="ARBA" id="ARBA00004141"/>
    </source>
</evidence>
<keyword evidence="3 7" id="KW-1133">Transmembrane helix</keyword>
<dbReference type="GO" id="GO:0016020">
    <property type="term" value="C:membrane"/>
    <property type="evidence" value="ECO:0007669"/>
    <property type="project" value="UniProtKB-SubCell"/>
</dbReference>
<feature type="domain" description="Rhodopsin" evidence="8">
    <location>
        <begin position="41"/>
        <end position="271"/>
    </location>
</feature>
<keyword evidence="10" id="KW-1185">Reference proteome</keyword>
<dbReference type="Proteomes" id="UP000326924">
    <property type="component" value="Unassembled WGS sequence"/>
</dbReference>
<comment type="similarity">
    <text evidence="5">Belongs to the SAT4 family.</text>
</comment>
<reference evidence="9 10" key="1">
    <citation type="submission" date="2019-09" db="EMBL/GenBank/DDBJ databases">
        <title>Draft genome of the ectomycorrhizal ascomycete Sphaerosporella brunnea.</title>
        <authorList>
            <consortium name="DOE Joint Genome Institute"/>
            <person name="Benucci G.M."/>
            <person name="Marozzi G."/>
            <person name="Antonielli L."/>
            <person name="Sanchez S."/>
            <person name="Marco P."/>
            <person name="Wang X."/>
            <person name="Falini L.B."/>
            <person name="Barry K."/>
            <person name="Haridas S."/>
            <person name="Lipzen A."/>
            <person name="Labutti K."/>
            <person name="Grigoriev I.V."/>
            <person name="Murat C."/>
            <person name="Martin F."/>
            <person name="Albertini E."/>
            <person name="Donnini D."/>
            <person name="Bonito G."/>
        </authorList>
    </citation>
    <scope>NUCLEOTIDE SEQUENCE [LARGE SCALE GENOMIC DNA]</scope>
    <source>
        <strain evidence="9 10">Sb_GMNB300</strain>
    </source>
</reference>
<evidence type="ECO:0000256" key="3">
    <source>
        <dbReference type="ARBA" id="ARBA00022989"/>
    </source>
</evidence>
<dbReference type="InParanoid" id="A0A5J5ETF3"/>
<feature type="region of interest" description="Disordered" evidence="6">
    <location>
        <begin position="367"/>
        <end position="407"/>
    </location>
</feature>
<comment type="caution">
    <text evidence="9">The sequence shown here is derived from an EMBL/GenBank/DDBJ whole genome shotgun (WGS) entry which is preliminary data.</text>
</comment>
<feature type="transmembrane region" description="Helical" evidence="7">
    <location>
        <begin position="105"/>
        <end position="124"/>
    </location>
</feature>
<evidence type="ECO:0000313" key="9">
    <source>
        <dbReference type="EMBL" id="KAA8903082.1"/>
    </source>
</evidence>
<feature type="compositionally biased region" description="Low complexity" evidence="6">
    <location>
        <begin position="294"/>
        <end position="305"/>
    </location>
</feature>
<dbReference type="InterPro" id="IPR049326">
    <property type="entry name" value="Rhodopsin_dom_fungi"/>
</dbReference>
<keyword evidence="4 7" id="KW-0472">Membrane</keyword>
<feature type="region of interest" description="Disordered" evidence="6">
    <location>
        <begin position="327"/>
        <end position="353"/>
    </location>
</feature>
<organism evidence="9 10">
    <name type="scientific">Sphaerosporella brunnea</name>
    <dbReference type="NCBI Taxonomy" id="1250544"/>
    <lineage>
        <taxon>Eukaryota</taxon>
        <taxon>Fungi</taxon>
        <taxon>Dikarya</taxon>
        <taxon>Ascomycota</taxon>
        <taxon>Pezizomycotina</taxon>
        <taxon>Pezizomycetes</taxon>
        <taxon>Pezizales</taxon>
        <taxon>Pyronemataceae</taxon>
        <taxon>Sphaerosporella</taxon>
    </lineage>
</organism>